<protein>
    <submittedName>
        <fullName evidence="2">PHP domain protein</fullName>
    </submittedName>
</protein>
<dbReference type="PANTHER" id="PTHR42924">
    <property type="entry name" value="EXONUCLEASE"/>
    <property type="match status" value="1"/>
</dbReference>
<sequence>MQQWLYCDFHIHTTWSDGKYSLDDVVGLYGEAGFDVIAITDHVLDSESIRRSAKPVSELLVMDGDDFGAYQESLWKAARNAWESYGMLLIPGVELTNNTDRYHILALDIKEYISPDLSVEEIVACVRRQQGISVACHPYIRNHSGDDPSFYLWENHERLATQFDAWEVANRDDLFNVVGLKKFNYIASSDFHEERHLHSWKTLLQCEKNVESVKDAIRKNDRVSLFLYRGGKIKE</sequence>
<proteinExistence type="predicted"/>
<dbReference type="SUPFAM" id="SSF89550">
    <property type="entry name" value="PHP domain-like"/>
    <property type="match status" value="1"/>
</dbReference>
<name>B3EK41_CHLPB</name>
<dbReference type="STRING" id="331678.Cphamn1_0129"/>
<organism evidence="2">
    <name type="scientific">Chlorobium phaeobacteroides (strain BS1)</name>
    <dbReference type="NCBI Taxonomy" id="331678"/>
    <lineage>
        <taxon>Bacteria</taxon>
        <taxon>Pseudomonadati</taxon>
        <taxon>Chlorobiota</taxon>
        <taxon>Chlorobiia</taxon>
        <taxon>Chlorobiales</taxon>
        <taxon>Chlorobiaceae</taxon>
        <taxon>Chlorobium/Pelodictyon group</taxon>
        <taxon>Chlorobium</taxon>
    </lineage>
</organism>
<evidence type="ECO:0000313" key="2">
    <source>
        <dbReference type="EMBL" id="ACE03109.1"/>
    </source>
</evidence>
<dbReference type="InterPro" id="IPR003141">
    <property type="entry name" value="Pol/His_phosphatase_N"/>
</dbReference>
<dbReference type="eggNOG" id="COG0613">
    <property type="taxonomic scope" value="Bacteria"/>
</dbReference>
<dbReference type="Gene3D" id="3.20.20.140">
    <property type="entry name" value="Metal-dependent hydrolases"/>
    <property type="match status" value="1"/>
</dbReference>
<dbReference type="InterPro" id="IPR004013">
    <property type="entry name" value="PHP_dom"/>
</dbReference>
<dbReference type="GO" id="GO:0004534">
    <property type="term" value="F:5'-3' RNA exonuclease activity"/>
    <property type="evidence" value="ECO:0007669"/>
    <property type="project" value="TreeGrafter"/>
</dbReference>
<reference evidence="2" key="1">
    <citation type="submission" date="2008-06" db="EMBL/GenBank/DDBJ databases">
        <title>Complete sequence of Chlorobium phaeobacteroides BS1.</title>
        <authorList>
            <consortium name="US DOE Joint Genome Institute"/>
            <person name="Lucas S."/>
            <person name="Copeland A."/>
            <person name="Lapidus A."/>
            <person name="Glavina del Rio T."/>
            <person name="Dalin E."/>
            <person name="Tice H."/>
            <person name="Bruce D."/>
            <person name="Goodwin L."/>
            <person name="Pitluck S."/>
            <person name="Schmutz J."/>
            <person name="Larimer F."/>
            <person name="Land M."/>
            <person name="Hauser L."/>
            <person name="Kyrpides N."/>
            <person name="Ovchinnikova G."/>
            <person name="Li T."/>
            <person name="Liu Z."/>
            <person name="Zhao F."/>
            <person name="Overmann J."/>
            <person name="Bryant D.A."/>
            <person name="Richardson P."/>
        </authorList>
    </citation>
    <scope>NUCLEOTIDE SEQUENCE [LARGE SCALE GENOMIC DNA]</scope>
    <source>
        <strain evidence="2">BS1</strain>
    </source>
</reference>
<dbReference type="SMART" id="SM00481">
    <property type="entry name" value="POLIIIAc"/>
    <property type="match status" value="1"/>
</dbReference>
<dbReference type="KEGG" id="cpb:Cphamn1_0129"/>
<dbReference type="PANTHER" id="PTHR42924:SF11">
    <property type="entry name" value="POLYMERASE_HISTIDINOL PHOSPHATASE N-TERMINAL DOMAIN-CONTAINING PROTEIN"/>
    <property type="match status" value="1"/>
</dbReference>
<dbReference type="EMBL" id="CP001101">
    <property type="protein sequence ID" value="ACE03109.1"/>
    <property type="molecule type" value="Genomic_DNA"/>
</dbReference>
<dbReference type="OrthoDB" id="9804333at2"/>
<dbReference type="GO" id="GO:0035312">
    <property type="term" value="F:5'-3' DNA exonuclease activity"/>
    <property type="evidence" value="ECO:0007669"/>
    <property type="project" value="TreeGrafter"/>
</dbReference>
<accession>B3EK41</accession>
<evidence type="ECO:0000259" key="1">
    <source>
        <dbReference type="SMART" id="SM00481"/>
    </source>
</evidence>
<dbReference type="Pfam" id="PF02811">
    <property type="entry name" value="PHP"/>
    <property type="match status" value="1"/>
</dbReference>
<gene>
    <name evidence="2" type="ordered locus">Cphamn1_0129</name>
</gene>
<dbReference type="AlphaFoldDB" id="B3EK41"/>
<dbReference type="HOGENOM" id="CLU_1068979_0_0_10"/>
<dbReference type="InterPro" id="IPR016195">
    <property type="entry name" value="Pol/histidinol_Pase-like"/>
</dbReference>
<dbReference type="InterPro" id="IPR052018">
    <property type="entry name" value="PHP_domain"/>
</dbReference>
<feature type="domain" description="Polymerase/histidinol phosphatase N-terminal" evidence="1">
    <location>
        <begin position="7"/>
        <end position="99"/>
    </location>
</feature>